<evidence type="ECO:0000313" key="2">
    <source>
        <dbReference type="EMBL" id="GAO49447.1"/>
    </source>
</evidence>
<feature type="domain" description="Nudix hydrolase" evidence="1">
    <location>
        <begin position="140"/>
        <end position="286"/>
    </location>
</feature>
<evidence type="ECO:0000313" key="3">
    <source>
        <dbReference type="Proteomes" id="UP000033140"/>
    </source>
</evidence>
<dbReference type="Pfam" id="PF15916">
    <property type="entry name" value="DUF4743"/>
    <property type="match status" value="1"/>
</dbReference>
<dbReference type="PANTHER" id="PTHR13622:SF8">
    <property type="entry name" value="THIAMIN PYROPHOSPHOKINASE 1"/>
    <property type="match status" value="1"/>
</dbReference>
<dbReference type="PROSITE" id="PS51462">
    <property type="entry name" value="NUDIX"/>
    <property type="match status" value="1"/>
</dbReference>
<dbReference type="InterPro" id="IPR031804">
    <property type="entry name" value="DUF4743"/>
</dbReference>
<dbReference type="PANTHER" id="PTHR13622">
    <property type="entry name" value="THIAMIN PYROPHOSPHOKINASE"/>
    <property type="match status" value="1"/>
</dbReference>
<name>A0A0E9NHV5_SAICN</name>
<organism evidence="2 3">
    <name type="scientific">Saitoella complicata (strain BCRC 22490 / CBS 7301 / JCM 7358 / NBRC 10748 / NRRL Y-17804)</name>
    <dbReference type="NCBI Taxonomy" id="698492"/>
    <lineage>
        <taxon>Eukaryota</taxon>
        <taxon>Fungi</taxon>
        <taxon>Dikarya</taxon>
        <taxon>Ascomycota</taxon>
        <taxon>Taphrinomycotina</taxon>
        <taxon>Taphrinomycotina incertae sedis</taxon>
        <taxon>Saitoella</taxon>
    </lineage>
</organism>
<dbReference type="FunFam" id="3.90.79.10:FF:000019">
    <property type="entry name" value="Thiamin pyrophosphokinase, putative"/>
    <property type="match status" value="1"/>
</dbReference>
<reference evidence="2 3" key="3">
    <citation type="journal article" date="2015" name="Genome Announc.">
        <title>Draft Genome Sequence of the Archiascomycetous Yeast Saitoella complicata.</title>
        <authorList>
            <person name="Yamauchi K."/>
            <person name="Kondo S."/>
            <person name="Hamamoto M."/>
            <person name="Takahashi Y."/>
            <person name="Ogura Y."/>
            <person name="Hayashi T."/>
            <person name="Nishida H."/>
        </authorList>
    </citation>
    <scope>NUCLEOTIDE SEQUENCE [LARGE SCALE GENOMIC DNA]</scope>
    <source>
        <strain evidence="2 3">NRRL Y-17804</strain>
    </source>
</reference>
<reference evidence="2 3" key="1">
    <citation type="journal article" date="2011" name="J. Gen. Appl. Microbiol.">
        <title>Draft genome sequencing of the enigmatic yeast Saitoella complicata.</title>
        <authorList>
            <person name="Nishida H."/>
            <person name="Hamamoto M."/>
            <person name="Sugiyama J."/>
        </authorList>
    </citation>
    <scope>NUCLEOTIDE SEQUENCE [LARGE SCALE GENOMIC DNA]</scope>
    <source>
        <strain evidence="2 3">NRRL Y-17804</strain>
    </source>
</reference>
<sequence length="320" mass="36057">MDAIKMANLTNRDLIHNCDSFPNRVSQPVAYAELLESYVLFQHEGKTLGYLLPKVVEALRELPDDWHITGSAASLASKHDTFEKRSEALKRTVEKWRDEQRFAILKGWRNELYPCYAGPKNVVFVMERSACCLFGLVTYGIHMNGYIPATDSAPLRMWVPRRSPHKQTYGGMLDNTVAGGISYPMTPYDTLVKEAEEEASLPAELVKKNTKAAGVATYFYISCSKQGGEGGWLQPEVQYIYDMVIPEGTVPKPNDNEVESFELLTVEEVKKALAAGEFKPNCALVMIDFFVRHGILTVDNEPNFIEICARLHRTLEFPLP</sequence>
<dbReference type="InterPro" id="IPR000086">
    <property type="entry name" value="NUDIX_hydrolase_dom"/>
</dbReference>
<dbReference type="GO" id="GO:0044715">
    <property type="term" value="F:8-oxo-dGDP phosphatase activity"/>
    <property type="evidence" value="ECO:0007669"/>
    <property type="project" value="TreeGrafter"/>
</dbReference>
<dbReference type="EMBL" id="BACD03000023">
    <property type="protein sequence ID" value="GAO49447.1"/>
    <property type="molecule type" value="Genomic_DNA"/>
</dbReference>
<dbReference type="Gene3D" id="3.90.79.10">
    <property type="entry name" value="Nucleoside Triphosphate Pyrophosphohydrolase"/>
    <property type="match status" value="1"/>
</dbReference>
<reference evidence="2 3" key="2">
    <citation type="journal article" date="2014" name="J. Gen. Appl. Microbiol.">
        <title>The early diverging ascomycetous budding yeast Saitoella complicata has three histone deacetylases belonging to the Clr6, Hos2, and Rpd3 lineages.</title>
        <authorList>
            <person name="Nishida H."/>
            <person name="Matsumoto T."/>
            <person name="Kondo S."/>
            <person name="Hamamoto M."/>
            <person name="Yoshikawa H."/>
        </authorList>
    </citation>
    <scope>NUCLEOTIDE SEQUENCE [LARGE SCALE GENOMIC DNA]</scope>
    <source>
        <strain evidence="2 3">NRRL Y-17804</strain>
    </source>
</reference>
<keyword evidence="3" id="KW-1185">Reference proteome</keyword>
<evidence type="ECO:0000259" key="1">
    <source>
        <dbReference type="PROSITE" id="PS51462"/>
    </source>
</evidence>
<dbReference type="STRING" id="698492.A0A0E9NHV5"/>
<gene>
    <name evidence="2" type="ORF">G7K_3597-t1</name>
</gene>
<proteinExistence type="predicted"/>
<dbReference type="OMA" id="HRRLEYP"/>
<dbReference type="SUPFAM" id="SSF55811">
    <property type="entry name" value="Nudix"/>
    <property type="match status" value="1"/>
</dbReference>
<accession>A0A0E9NHV5</accession>
<comment type="caution">
    <text evidence="2">The sequence shown here is derived from an EMBL/GenBank/DDBJ whole genome shotgun (WGS) entry which is preliminary data.</text>
</comment>
<dbReference type="CDD" id="cd03676">
    <property type="entry name" value="NUDIX_Tnr3_like"/>
    <property type="match status" value="1"/>
</dbReference>
<dbReference type="AlphaFoldDB" id="A0A0E9NHV5"/>
<dbReference type="Pfam" id="PF00293">
    <property type="entry name" value="NUDIX"/>
    <property type="match status" value="1"/>
</dbReference>
<protein>
    <recommendedName>
        <fullName evidence="1">Nudix hydrolase domain-containing protein</fullName>
    </recommendedName>
</protein>
<dbReference type="InterPro" id="IPR015797">
    <property type="entry name" value="NUDIX_hydrolase-like_dom_sf"/>
</dbReference>
<dbReference type="Proteomes" id="UP000033140">
    <property type="component" value="Unassembled WGS sequence"/>
</dbReference>